<dbReference type="InterPro" id="IPR036291">
    <property type="entry name" value="NAD(P)-bd_dom_sf"/>
</dbReference>
<dbReference type="Gene3D" id="1.10.1040.10">
    <property type="entry name" value="N-(1-d-carboxylethyl)-l-norvaline Dehydrogenase, domain 2"/>
    <property type="match status" value="2"/>
</dbReference>
<dbReference type="InterPro" id="IPR006176">
    <property type="entry name" value="3-OHacyl-CoA_DH_NAD-bd"/>
</dbReference>
<dbReference type="EMBL" id="BSTJ01000007">
    <property type="protein sequence ID" value="GLY77256.1"/>
    <property type="molecule type" value="Genomic_DNA"/>
</dbReference>
<dbReference type="AlphaFoldDB" id="A0A9W6VT49"/>
<organism evidence="6 7">
    <name type="scientific">Actinoallomurus iriomotensis</name>
    <dbReference type="NCBI Taxonomy" id="478107"/>
    <lineage>
        <taxon>Bacteria</taxon>
        <taxon>Bacillati</taxon>
        <taxon>Actinomycetota</taxon>
        <taxon>Actinomycetes</taxon>
        <taxon>Streptosporangiales</taxon>
        <taxon>Thermomonosporaceae</taxon>
        <taxon>Actinoallomurus</taxon>
    </lineage>
</organism>
<dbReference type="Gene3D" id="3.40.50.720">
    <property type="entry name" value="NAD(P)-binding Rossmann-like Domain"/>
    <property type="match status" value="2"/>
</dbReference>
<dbReference type="FunFam" id="3.40.50.720:FF:000009">
    <property type="entry name" value="Fatty oxidation complex, alpha subunit"/>
    <property type="match status" value="1"/>
</dbReference>
<evidence type="ECO:0000259" key="5">
    <source>
        <dbReference type="Pfam" id="PF02737"/>
    </source>
</evidence>
<comment type="caution">
    <text evidence="6">The sequence shown here is derived from an EMBL/GenBank/DDBJ whole genome shotgun (WGS) entry which is preliminary data.</text>
</comment>
<dbReference type="NCBIfam" id="NF005875">
    <property type="entry name" value="PRK07819.1"/>
    <property type="match status" value="1"/>
</dbReference>
<evidence type="ECO:0000313" key="7">
    <source>
        <dbReference type="Proteomes" id="UP001165135"/>
    </source>
</evidence>
<dbReference type="PANTHER" id="PTHR48075">
    <property type="entry name" value="3-HYDROXYACYL-COA DEHYDROGENASE FAMILY PROTEIN"/>
    <property type="match status" value="1"/>
</dbReference>
<dbReference type="InterPro" id="IPR006108">
    <property type="entry name" value="3HC_DH_C"/>
</dbReference>
<sequence>MSRVGVVGLGTMGAGIAEVLARGGHSVVGVEVNNDALQRGRDNLERSTGRAVRRGRLSEEDKAAILGRIELGTSFAGLAECDLVIEAVPERLDLKRRVFEELDTVCRPDAVLATNTSSLSVTEIAAATGRPEQIVGVHFFNPAPVMKLVEVIHTVLTRPEALTAVEELVGSLGKVAVTVGDRAGFIANRLLFGYLNQAAGMYEAGYATREDLDAAMTSTGLPMGPLTLMDLIGLDVSLEVCEAIYRETRDRRHAPAPILRRLVTAGLLGRKTGRGFYTYDGPEQVAEPGTEPGAAPSVGVAGSGPLAVAVIQAAERAGADVRFVAGDDDKARAVRDAVGEGVTGGTDLSLLADRDLIVEAVAEDVAVKRSLLAAVDDVARKGAVLATTGATVPVIELAMATDRPQDVVGLHLPDPEGGLAELVSTVVTDPEIAERAAAYLTRLGKRPVRSADRAGFIVDALRVPYLNDAVRMLESGYADADAIDAAMTHGCGYPIGPIADLDRIGLDRAVEVLRALYTEYRDPAFAPAPLLDRLRTAGATFR</sequence>
<dbReference type="GO" id="GO:0006635">
    <property type="term" value="P:fatty acid beta-oxidation"/>
    <property type="evidence" value="ECO:0007669"/>
    <property type="project" value="TreeGrafter"/>
</dbReference>
<dbReference type="Pfam" id="PF00725">
    <property type="entry name" value="3HCDH"/>
    <property type="match status" value="2"/>
</dbReference>
<feature type="domain" description="3-hydroxyacyl-CoA dehydrogenase NAD binding" evidence="5">
    <location>
        <begin position="337"/>
        <end position="452"/>
    </location>
</feature>
<feature type="domain" description="3-hydroxyacyl-CoA dehydrogenase C-terminal" evidence="4">
    <location>
        <begin position="455"/>
        <end position="538"/>
    </location>
</feature>
<evidence type="ECO:0000313" key="6">
    <source>
        <dbReference type="EMBL" id="GLY77256.1"/>
    </source>
</evidence>
<dbReference type="Proteomes" id="UP001165135">
    <property type="component" value="Unassembled WGS sequence"/>
</dbReference>
<dbReference type="GO" id="GO:0070403">
    <property type="term" value="F:NAD+ binding"/>
    <property type="evidence" value="ECO:0007669"/>
    <property type="project" value="InterPro"/>
</dbReference>
<dbReference type="SUPFAM" id="SSF48179">
    <property type="entry name" value="6-phosphogluconate dehydrogenase C-terminal domain-like"/>
    <property type="match status" value="2"/>
</dbReference>
<dbReference type="PANTHER" id="PTHR48075:SF9">
    <property type="entry name" value="3-HYDROXYBUTYRYL-COA DEHYDROGENASE"/>
    <property type="match status" value="1"/>
</dbReference>
<evidence type="ECO:0000259" key="4">
    <source>
        <dbReference type="Pfam" id="PF00725"/>
    </source>
</evidence>
<dbReference type="SUPFAM" id="SSF51735">
    <property type="entry name" value="NAD(P)-binding Rossmann-fold domains"/>
    <property type="match status" value="2"/>
</dbReference>
<comment type="pathway">
    <text evidence="1">Lipid metabolism; butanoate metabolism.</text>
</comment>
<name>A0A9W6VT49_9ACTN</name>
<dbReference type="GO" id="GO:0008691">
    <property type="term" value="F:3-hydroxybutyryl-CoA dehydrogenase activity"/>
    <property type="evidence" value="ECO:0007669"/>
    <property type="project" value="TreeGrafter"/>
</dbReference>
<keyword evidence="3" id="KW-0560">Oxidoreductase</keyword>
<dbReference type="InterPro" id="IPR013328">
    <property type="entry name" value="6PGD_dom2"/>
</dbReference>
<feature type="domain" description="3-hydroxyacyl-CoA dehydrogenase C-terminal" evidence="4">
    <location>
        <begin position="184"/>
        <end position="279"/>
    </location>
</feature>
<evidence type="ECO:0000256" key="3">
    <source>
        <dbReference type="ARBA" id="ARBA00023002"/>
    </source>
</evidence>
<feature type="domain" description="3-hydroxyacyl-CoA dehydrogenase NAD binding" evidence="5">
    <location>
        <begin position="4"/>
        <end position="181"/>
    </location>
</feature>
<protein>
    <submittedName>
        <fullName evidence="6">3-hydroxybutyryl-CoA dehydrogenase</fullName>
    </submittedName>
</protein>
<reference evidence="6" key="1">
    <citation type="submission" date="2023-03" db="EMBL/GenBank/DDBJ databases">
        <title>Actinoallomurus iriomotensis NBRC 103681.</title>
        <authorList>
            <person name="Ichikawa N."/>
            <person name="Sato H."/>
            <person name="Tonouchi N."/>
        </authorList>
    </citation>
    <scope>NUCLEOTIDE SEQUENCE</scope>
    <source>
        <strain evidence="6">NBRC 103681</strain>
    </source>
</reference>
<comment type="similarity">
    <text evidence="2">Belongs to the 3-hydroxyacyl-CoA dehydrogenase family.</text>
</comment>
<dbReference type="InterPro" id="IPR008927">
    <property type="entry name" value="6-PGluconate_DH-like_C_sf"/>
</dbReference>
<proteinExistence type="inferred from homology"/>
<evidence type="ECO:0000256" key="2">
    <source>
        <dbReference type="ARBA" id="ARBA00009463"/>
    </source>
</evidence>
<accession>A0A9W6VT49</accession>
<gene>
    <name evidence="6" type="primary">paaH</name>
    <name evidence="6" type="ORF">Airi01_055230</name>
</gene>
<evidence type="ECO:0000256" key="1">
    <source>
        <dbReference type="ARBA" id="ARBA00005086"/>
    </source>
</evidence>
<dbReference type="Pfam" id="PF02737">
    <property type="entry name" value="3HCDH_N"/>
    <property type="match status" value="2"/>
</dbReference>